<name>A0A4P6JX84_KTERU</name>
<dbReference type="OrthoDB" id="9807582at2"/>
<dbReference type="Proteomes" id="UP000290365">
    <property type="component" value="Chromosome"/>
</dbReference>
<protein>
    <submittedName>
        <fullName evidence="2">GNAT family N-acetyltransferase</fullName>
    </submittedName>
</protein>
<evidence type="ECO:0000313" key="2">
    <source>
        <dbReference type="EMBL" id="QBD80357.1"/>
    </source>
</evidence>
<evidence type="ECO:0000259" key="1">
    <source>
        <dbReference type="PROSITE" id="PS51186"/>
    </source>
</evidence>
<dbReference type="AlphaFoldDB" id="A0A4P6JX84"/>
<dbReference type="CDD" id="cd04301">
    <property type="entry name" value="NAT_SF"/>
    <property type="match status" value="1"/>
</dbReference>
<dbReference type="PROSITE" id="PS51186">
    <property type="entry name" value="GNAT"/>
    <property type="match status" value="1"/>
</dbReference>
<dbReference type="InterPro" id="IPR000182">
    <property type="entry name" value="GNAT_dom"/>
</dbReference>
<evidence type="ECO:0000313" key="3">
    <source>
        <dbReference type="Proteomes" id="UP000290365"/>
    </source>
</evidence>
<dbReference type="InterPro" id="IPR016181">
    <property type="entry name" value="Acyl_CoA_acyltransferase"/>
</dbReference>
<feature type="domain" description="N-acetyltransferase" evidence="1">
    <location>
        <begin position="134"/>
        <end position="274"/>
    </location>
</feature>
<reference evidence="2 3" key="1">
    <citation type="submission" date="2019-01" db="EMBL/GenBank/DDBJ databases">
        <title>Ktedonosporobacter rubrisoli SCAWS-G2.</title>
        <authorList>
            <person name="Huang Y."/>
            <person name="Yan B."/>
        </authorList>
    </citation>
    <scope>NUCLEOTIDE SEQUENCE [LARGE SCALE GENOMIC DNA]</scope>
    <source>
        <strain evidence="2 3">SCAWS-G2</strain>
    </source>
</reference>
<dbReference type="Gene3D" id="3.40.630.30">
    <property type="match status" value="1"/>
</dbReference>
<dbReference type="SUPFAM" id="SSF55729">
    <property type="entry name" value="Acyl-CoA N-acyltransferases (Nat)"/>
    <property type="match status" value="1"/>
</dbReference>
<sequence>MDTILHDFSTTKLSQAQDANKAAFWTLLLRHLPEAQLHTDTGMLWFETRIRHDVFNRVIQCNLAPDTCSATIESIVDYFRQNSLPFLWHRGPSSSPANLGSLLEASGMTHYETEPAMAVDLLKLNEDLQVASQLTIRRVKTSAMLEQWIRAWEVGSPEEVIRLWMALYTACLDQESPLCLYLGLLNGEPVATSAAFFGVGVASIESVGTLSHYRRQGIGAAMAFMALHEACRSNYRIGVLTASPMGSAIYRRIGFKEFATSNIYLWHPHQGHNP</sequence>
<keyword evidence="3" id="KW-1185">Reference proteome</keyword>
<accession>A0A4P6JX84</accession>
<proteinExistence type="predicted"/>
<dbReference type="Pfam" id="PF00583">
    <property type="entry name" value="Acetyltransf_1"/>
    <property type="match status" value="1"/>
</dbReference>
<dbReference type="KEGG" id="kbs:EPA93_32055"/>
<organism evidence="2 3">
    <name type="scientific">Ktedonosporobacter rubrisoli</name>
    <dbReference type="NCBI Taxonomy" id="2509675"/>
    <lineage>
        <taxon>Bacteria</taxon>
        <taxon>Bacillati</taxon>
        <taxon>Chloroflexota</taxon>
        <taxon>Ktedonobacteria</taxon>
        <taxon>Ktedonobacterales</taxon>
        <taxon>Ktedonosporobacteraceae</taxon>
        <taxon>Ktedonosporobacter</taxon>
    </lineage>
</organism>
<dbReference type="EMBL" id="CP035758">
    <property type="protein sequence ID" value="QBD80357.1"/>
    <property type="molecule type" value="Genomic_DNA"/>
</dbReference>
<gene>
    <name evidence="2" type="ORF">EPA93_32055</name>
</gene>
<dbReference type="GO" id="GO:0016747">
    <property type="term" value="F:acyltransferase activity, transferring groups other than amino-acyl groups"/>
    <property type="evidence" value="ECO:0007669"/>
    <property type="project" value="InterPro"/>
</dbReference>
<dbReference type="RefSeq" id="WP_129891421.1">
    <property type="nucleotide sequence ID" value="NZ_CP035758.1"/>
</dbReference>
<keyword evidence="2" id="KW-0808">Transferase</keyword>